<dbReference type="EMBL" id="SNAA01000001">
    <property type="protein sequence ID" value="TDL84102.1"/>
    <property type="molecule type" value="Genomic_DNA"/>
</dbReference>
<dbReference type="Proteomes" id="UP000295701">
    <property type="component" value="Unassembled WGS sequence"/>
</dbReference>
<dbReference type="RefSeq" id="WP_133395201.1">
    <property type="nucleotide sequence ID" value="NZ_SNAA01000001.1"/>
</dbReference>
<gene>
    <name evidence="1" type="ORF">E2L08_01110</name>
</gene>
<accession>A0A4R6AL87</accession>
<name>A0A4R6AL87_9RHOB</name>
<keyword evidence="2" id="KW-1185">Reference proteome</keyword>
<proteinExistence type="predicted"/>
<protein>
    <submittedName>
        <fullName evidence="1">Uncharacterized protein</fullName>
    </submittedName>
</protein>
<evidence type="ECO:0000313" key="2">
    <source>
        <dbReference type="Proteomes" id="UP000295701"/>
    </source>
</evidence>
<reference evidence="1 2" key="1">
    <citation type="submission" date="2019-03" db="EMBL/GenBank/DDBJ databases">
        <title>Primorskyibacter sp. SS33 isolated from sediments.</title>
        <authorList>
            <person name="Xunke S."/>
        </authorList>
    </citation>
    <scope>NUCLEOTIDE SEQUENCE [LARGE SCALE GENOMIC DNA]</scope>
    <source>
        <strain evidence="1 2">SS33</strain>
    </source>
</reference>
<sequence>MSTHTLESATLDYAFGTSIGLRDIGGIVAQALRQSGAVLHDIDLGFFGDSLSYGTDYGRVNVVLTMRASGTPKIEIACDVDRRGTPATARRLCYLLASRFVAQTPVRDVVWHATGQRIAAEDFTWGALRGVGHRIGLPSASIVPTHDTLAFA</sequence>
<evidence type="ECO:0000313" key="1">
    <source>
        <dbReference type="EMBL" id="TDL84102.1"/>
    </source>
</evidence>
<comment type="caution">
    <text evidence="1">The sequence shown here is derived from an EMBL/GenBank/DDBJ whole genome shotgun (WGS) entry which is preliminary data.</text>
</comment>
<organism evidence="1 2">
    <name type="scientific">Palleronia sediminis</name>
    <dbReference type="NCBI Taxonomy" id="2547833"/>
    <lineage>
        <taxon>Bacteria</taxon>
        <taxon>Pseudomonadati</taxon>
        <taxon>Pseudomonadota</taxon>
        <taxon>Alphaproteobacteria</taxon>
        <taxon>Rhodobacterales</taxon>
        <taxon>Roseobacteraceae</taxon>
        <taxon>Palleronia</taxon>
    </lineage>
</organism>
<dbReference type="AlphaFoldDB" id="A0A4R6AL87"/>